<dbReference type="AlphaFoldDB" id="A0A0H5QIB9"/>
<reference evidence="1" key="1">
    <citation type="submission" date="2015-04" db="EMBL/GenBank/DDBJ databases">
        <title>The genome sequence of the plant pathogenic Rhizarian Plasmodiophora brassicae reveals insights in its biotrophic life cycle and the origin of chitin synthesis.</title>
        <authorList>
            <person name="Schwelm A."/>
            <person name="Fogelqvist J."/>
            <person name="Knaust A."/>
            <person name="Julke S."/>
            <person name="Lilja T."/>
            <person name="Dhandapani V."/>
            <person name="Bonilla-Rosso G."/>
            <person name="Karlsson M."/>
            <person name="Shevchenko A."/>
            <person name="Choi S.R."/>
            <person name="Kim H.G."/>
            <person name="Park J.Y."/>
            <person name="Lim Y.P."/>
            <person name="Ludwig-Muller J."/>
            <person name="Dixelius C."/>
        </authorList>
    </citation>
    <scope>NUCLEOTIDE SEQUENCE</scope>
    <source>
        <tissue evidence="1">Potato root galls</tissue>
    </source>
</reference>
<sequence>MGGNFHDIVRDELEASSLDNGPFRFCTSMNRHELGKSPDESMRVSTPMPIFTRQEPSHPFNSEMSKFAELLTAEPVEFRPKARVFHQTLPGRPAVQPIRPASAI</sequence>
<feature type="non-terminal residue" evidence="1">
    <location>
        <position position="104"/>
    </location>
</feature>
<protein>
    <submittedName>
        <fullName evidence="1">Uncharacterized protein</fullName>
    </submittedName>
</protein>
<dbReference type="EMBL" id="HACM01001338">
    <property type="protein sequence ID" value="CRZ01780.1"/>
    <property type="molecule type" value="Transcribed_RNA"/>
</dbReference>
<accession>A0A0H5QIB9</accession>
<organism evidence="1">
    <name type="scientific">Spongospora subterranea</name>
    <dbReference type="NCBI Taxonomy" id="70186"/>
    <lineage>
        <taxon>Eukaryota</taxon>
        <taxon>Sar</taxon>
        <taxon>Rhizaria</taxon>
        <taxon>Endomyxa</taxon>
        <taxon>Phytomyxea</taxon>
        <taxon>Plasmodiophorida</taxon>
        <taxon>Plasmodiophoridae</taxon>
        <taxon>Spongospora</taxon>
    </lineage>
</organism>
<name>A0A0H5QIB9_9EUKA</name>
<evidence type="ECO:0000313" key="1">
    <source>
        <dbReference type="EMBL" id="CRZ01780.1"/>
    </source>
</evidence>
<proteinExistence type="predicted"/>